<feature type="active site" evidence="4">
    <location>
        <position position="21"/>
    </location>
</feature>
<dbReference type="InterPro" id="IPR017968">
    <property type="entry name" value="Acylphosphatase_CS"/>
</dbReference>
<reference evidence="7 8" key="1">
    <citation type="submission" date="2020-08" db="EMBL/GenBank/DDBJ databases">
        <title>Genomic Encyclopedia of Type Strains, Phase IV (KMG-IV): sequencing the most valuable type-strain genomes for metagenomic binning, comparative biology and taxonomic classification.</title>
        <authorList>
            <person name="Goeker M."/>
        </authorList>
    </citation>
    <scope>NUCLEOTIDE SEQUENCE [LARGE SCALE GENOMIC DNA]</scope>
    <source>
        <strain evidence="7 8">DSM 101465</strain>
    </source>
</reference>
<comment type="similarity">
    <text evidence="1 5">Belongs to the acylphosphatase family.</text>
</comment>
<accession>A0A841K3R4</accession>
<dbReference type="NCBIfam" id="NF010996">
    <property type="entry name" value="PRK14421.1"/>
    <property type="match status" value="1"/>
</dbReference>
<evidence type="ECO:0000256" key="2">
    <source>
        <dbReference type="ARBA" id="ARBA00012150"/>
    </source>
</evidence>
<feature type="active site" evidence="4">
    <location>
        <position position="39"/>
    </location>
</feature>
<dbReference type="EC" id="3.6.1.7" evidence="2 4"/>
<comment type="caution">
    <text evidence="7">The sequence shown here is derived from an EMBL/GenBank/DDBJ whole genome shotgun (WGS) entry which is preliminary data.</text>
</comment>
<dbReference type="PROSITE" id="PS51160">
    <property type="entry name" value="ACYLPHOSPHATASE_3"/>
    <property type="match status" value="1"/>
</dbReference>
<dbReference type="Pfam" id="PF00708">
    <property type="entry name" value="Acylphosphatase"/>
    <property type="match status" value="1"/>
</dbReference>
<sequence length="100" mass="10542">MTSRIIVRAFIRGRVQGVGYRAWTQREAQARGLAGWVRNRREGFVEVVLAGPAGAVEAMLVACGTGPSGARVEAVERCDETESALVPAGAAEGFTVLPTV</sequence>
<evidence type="ECO:0000256" key="4">
    <source>
        <dbReference type="PROSITE-ProRule" id="PRU00520"/>
    </source>
</evidence>
<gene>
    <name evidence="7" type="ORF">HNQ73_000238</name>
</gene>
<evidence type="ECO:0000256" key="1">
    <source>
        <dbReference type="ARBA" id="ARBA00005614"/>
    </source>
</evidence>
<dbReference type="PANTHER" id="PTHR47268:SF4">
    <property type="entry name" value="ACYLPHOSPHATASE"/>
    <property type="match status" value="1"/>
</dbReference>
<keyword evidence="8" id="KW-1185">Reference proteome</keyword>
<organism evidence="7 8">
    <name type="scientific">Chelatococcus composti</name>
    <dbReference type="NCBI Taxonomy" id="1743235"/>
    <lineage>
        <taxon>Bacteria</taxon>
        <taxon>Pseudomonadati</taxon>
        <taxon>Pseudomonadota</taxon>
        <taxon>Alphaproteobacteria</taxon>
        <taxon>Hyphomicrobiales</taxon>
        <taxon>Chelatococcaceae</taxon>
        <taxon>Chelatococcus</taxon>
    </lineage>
</organism>
<keyword evidence="4 7" id="KW-0378">Hydrolase</keyword>
<dbReference type="SUPFAM" id="SSF54975">
    <property type="entry name" value="Acylphosphatase/BLUF domain-like"/>
    <property type="match status" value="1"/>
</dbReference>
<dbReference type="InterPro" id="IPR036046">
    <property type="entry name" value="Acylphosphatase-like_dom_sf"/>
</dbReference>
<evidence type="ECO:0000256" key="5">
    <source>
        <dbReference type="RuleBase" id="RU004168"/>
    </source>
</evidence>
<evidence type="ECO:0000259" key="6">
    <source>
        <dbReference type="PROSITE" id="PS51160"/>
    </source>
</evidence>
<protein>
    <recommendedName>
        <fullName evidence="2 4">acylphosphatase</fullName>
        <ecNumber evidence="2 4">3.6.1.7</ecNumber>
    </recommendedName>
</protein>
<name>A0A841K3R4_9HYPH</name>
<proteinExistence type="inferred from homology"/>
<feature type="domain" description="Acylphosphatase-like" evidence="6">
    <location>
        <begin position="6"/>
        <end position="98"/>
    </location>
</feature>
<evidence type="ECO:0000313" key="7">
    <source>
        <dbReference type="EMBL" id="MBB6166630.1"/>
    </source>
</evidence>
<dbReference type="InterPro" id="IPR020456">
    <property type="entry name" value="Acylphosphatase"/>
</dbReference>
<comment type="catalytic activity">
    <reaction evidence="3 4">
        <text>an acyl phosphate + H2O = a carboxylate + phosphate + H(+)</text>
        <dbReference type="Rhea" id="RHEA:14965"/>
        <dbReference type="ChEBI" id="CHEBI:15377"/>
        <dbReference type="ChEBI" id="CHEBI:15378"/>
        <dbReference type="ChEBI" id="CHEBI:29067"/>
        <dbReference type="ChEBI" id="CHEBI:43474"/>
        <dbReference type="ChEBI" id="CHEBI:59918"/>
        <dbReference type="EC" id="3.6.1.7"/>
    </reaction>
</comment>
<evidence type="ECO:0000256" key="3">
    <source>
        <dbReference type="ARBA" id="ARBA00047645"/>
    </source>
</evidence>
<dbReference type="EMBL" id="JACHEH010000001">
    <property type="protein sequence ID" value="MBB6166630.1"/>
    <property type="molecule type" value="Genomic_DNA"/>
</dbReference>
<dbReference type="RefSeq" id="WP_183331446.1">
    <property type="nucleotide sequence ID" value="NZ_BMHX01000001.1"/>
</dbReference>
<dbReference type="Gene3D" id="3.30.70.100">
    <property type="match status" value="1"/>
</dbReference>
<dbReference type="PANTHER" id="PTHR47268">
    <property type="entry name" value="ACYLPHOSPHATASE"/>
    <property type="match status" value="1"/>
</dbReference>
<dbReference type="InterPro" id="IPR001792">
    <property type="entry name" value="Acylphosphatase-like_dom"/>
</dbReference>
<dbReference type="PRINTS" id="PR00112">
    <property type="entry name" value="ACYLPHPHTASE"/>
</dbReference>
<dbReference type="Proteomes" id="UP000588017">
    <property type="component" value="Unassembled WGS sequence"/>
</dbReference>
<evidence type="ECO:0000313" key="8">
    <source>
        <dbReference type="Proteomes" id="UP000588017"/>
    </source>
</evidence>
<dbReference type="GO" id="GO:0003998">
    <property type="term" value="F:acylphosphatase activity"/>
    <property type="evidence" value="ECO:0007669"/>
    <property type="project" value="UniProtKB-EC"/>
</dbReference>
<dbReference type="PROSITE" id="PS00151">
    <property type="entry name" value="ACYLPHOSPHATASE_2"/>
    <property type="match status" value="1"/>
</dbReference>
<dbReference type="AlphaFoldDB" id="A0A841K3R4"/>